<proteinExistence type="predicted"/>
<dbReference type="OrthoDB" id="9792935at2"/>
<protein>
    <submittedName>
        <fullName evidence="3">Gfo/Idh/MocA family oxidoreductase</fullName>
    </submittedName>
</protein>
<dbReference type="Gene3D" id="3.30.360.10">
    <property type="entry name" value="Dihydrodipicolinate Reductase, domain 2"/>
    <property type="match status" value="1"/>
</dbReference>
<dbReference type="Proteomes" id="UP000282971">
    <property type="component" value="Unassembled WGS sequence"/>
</dbReference>
<dbReference type="Gene3D" id="3.40.50.720">
    <property type="entry name" value="NAD(P)-binding Rossmann-like Domain"/>
    <property type="match status" value="1"/>
</dbReference>
<gene>
    <name evidence="3" type="ORF">EOD43_15930</name>
</gene>
<dbReference type="Pfam" id="PF01408">
    <property type="entry name" value="GFO_IDH_MocA"/>
    <property type="match status" value="1"/>
</dbReference>
<accession>A0A437M002</accession>
<evidence type="ECO:0000259" key="1">
    <source>
        <dbReference type="Pfam" id="PF01408"/>
    </source>
</evidence>
<dbReference type="GO" id="GO:0000166">
    <property type="term" value="F:nucleotide binding"/>
    <property type="evidence" value="ECO:0007669"/>
    <property type="project" value="InterPro"/>
</dbReference>
<dbReference type="EMBL" id="SACN01000002">
    <property type="protein sequence ID" value="RVT91019.1"/>
    <property type="molecule type" value="Genomic_DNA"/>
</dbReference>
<reference evidence="3 4" key="1">
    <citation type="submission" date="2019-01" db="EMBL/GenBank/DDBJ databases">
        <authorList>
            <person name="Chen W.-M."/>
        </authorList>
    </citation>
    <scope>NUCLEOTIDE SEQUENCE [LARGE SCALE GENOMIC DNA]</scope>
    <source>
        <strain evidence="3 4">CCP-7</strain>
    </source>
</reference>
<dbReference type="PANTHER" id="PTHR43708">
    <property type="entry name" value="CONSERVED EXPRESSED OXIDOREDUCTASE (EUROFUNG)"/>
    <property type="match status" value="1"/>
</dbReference>
<dbReference type="Pfam" id="PF22725">
    <property type="entry name" value="GFO_IDH_MocA_C3"/>
    <property type="match status" value="1"/>
</dbReference>
<feature type="domain" description="Gfo/Idh/MocA-like oxidoreductase N-terminal" evidence="1">
    <location>
        <begin position="6"/>
        <end position="128"/>
    </location>
</feature>
<comment type="caution">
    <text evidence="3">The sequence shown here is derived from an EMBL/GenBank/DDBJ whole genome shotgun (WGS) entry which is preliminary data.</text>
</comment>
<dbReference type="InterPro" id="IPR051317">
    <property type="entry name" value="Gfo/Idh/MocA_oxidoreduct"/>
</dbReference>
<evidence type="ECO:0000313" key="3">
    <source>
        <dbReference type="EMBL" id="RVT91019.1"/>
    </source>
</evidence>
<dbReference type="PANTHER" id="PTHR43708:SF1">
    <property type="entry name" value="GALACTOSE_LACTOSE METABOLISM REGULATORY PROTEIN GAL80"/>
    <property type="match status" value="1"/>
</dbReference>
<dbReference type="InterPro" id="IPR000683">
    <property type="entry name" value="Gfo/Idh/MocA-like_OxRdtase_N"/>
</dbReference>
<feature type="domain" description="GFO/IDH/MocA-like oxidoreductase" evidence="2">
    <location>
        <begin position="138"/>
        <end position="263"/>
    </location>
</feature>
<dbReference type="InterPro" id="IPR055170">
    <property type="entry name" value="GFO_IDH_MocA-like_dom"/>
</dbReference>
<evidence type="ECO:0000259" key="2">
    <source>
        <dbReference type="Pfam" id="PF22725"/>
    </source>
</evidence>
<sequence length="376" mass="39504">MAETPLRVGIVGANPDYGWGSGVHRRIVTMLPGVTLHGVCTTKAETAERAAREFGAALAFTDAAALAAHPEIDIVAICVRAPHHYAIARDALLNGKHVYCEWPLAFTIEQAEELAALAADRGCKAMIGLHLRGSPELRYAADLIRDGFIGRPYSINLCARVYGPTTAAMATRAGGTTLLSIYGGHLLDAIDHHFGGIRSFGARSAIHLPPVDQQGAPVARDAPDHYVVQGELGSGALFNFDLAGTSVAAMGSTWRIEGTGGSLMLTTADPAMPAMEVLSMSGRSGGGEWKPLTVPAAYDCAAIPPTPDRYPAYPTTPASRFALVSIGTLYGRLRDAIVQDGPVEPDFARAAAIQRLLDAVDRDQSIECPVALGAAA</sequence>
<name>A0A437M002_9SPHN</name>
<dbReference type="InterPro" id="IPR036291">
    <property type="entry name" value="NAD(P)-bd_dom_sf"/>
</dbReference>
<keyword evidence="4" id="KW-1185">Reference proteome</keyword>
<dbReference type="SUPFAM" id="SSF51735">
    <property type="entry name" value="NAD(P)-binding Rossmann-fold domains"/>
    <property type="match status" value="1"/>
</dbReference>
<organism evidence="3 4">
    <name type="scientific">Sphingomonas crocodyli</name>
    <dbReference type="NCBI Taxonomy" id="1979270"/>
    <lineage>
        <taxon>Bacteria</taxon>
        <taxon>Pseudomonadati</taxon>
        <taxon>Pseudomonadota</taxon>
        <taxon>Alphaproteobacteria</taxon>
        <taxon>Sphingomonadales</taxon>
        <taxon>Sphingomonadaceae</taxon>
        <taxon>Sphingomonas</taxon>
    </lineage>
</organism>
<dbReference type="RefSeq" id="WP_127745035.1">
    <property type="nucleotide sequence ID" value="NZ_SACN01000002.1"/>
</dbReference>
<dbReference type="AlphaFoldDB" id="A0A437M002"/>
<evidence type="ECO:0000313" key="4">
    <source>
        <dbReference type="Proteomes" id="UP000282971"/>
    </source>
</evidence>